<dbReference type="Gene3D" id="3.90.550.10">
    <property type="entry name" value="Spore Coat Polysaccharide Biosynthesis Protein SpsA, Chain A"/>
    <property type="match status" value="1"/>
</dbReference>
<dbReference type="RefSeq" id="WP_126128341.1">
    <property type="nucleotide sequence ID" value="NZ_CP034464.1"/>
</dbReference>
<feature type="domain" description="Nucleotidyl transferase" evidence="3">
    <location>
        <begin position="2"/>
        <end position="124"/>
    </location>
</feature>
<dbReference type="EMBL" id="CP034464">
    <property type="protein sequence ID" value="AZP12965.1"/>
    <property type="molecule type" value="Genomic_DNA"/>
</dbReference>
<keyword evidence="2" id="KW-0548">Nucleotidyltransferase</keyword>
<dbReference type="InterPro" id="IPR054790">
    <property type="entry name" value="MurU"/>
</dbReference>
<name>A0A3S9HLJ4_9BURK</name>
<dbReference type="Proteomes" id="UP000275663">
    <property type="component" value="Chromosome"/>
</dbReference>
<organism evidence="4 5">
    <name type="scientific">Undibacterium parvum</name>
    <dbReference type="NCBI Taxonomy" id="401471"/>
    <lineage>
        <taxon>Bacteria</taxon>
        <taxon>Pseudomonadati</taxon>
        <taxon>Pseudomonadota</taxon>
        <taxon>Betaproteobacteria</taxon>
        <taxon>Burkholderiales</taxon>
        <taxon>Oxalobacteraceae</taxon>
        <taxon>Undibacterium</taxon>
    </lineage>
</organism>
<evidence type="ECO:0000256" key="2">
    <source>
        <dbReference type="ARBA" id="ARBA00022695"/>
    </source>
</evidence>
<dbReference type="NCBIfam" id="NF045761">
    <property type="entry name" value="NAMPUrTaseMurU"/>
    <property type="match status" value="1"/>
</dbReference>
<dbReference type="InterPro" id="IPR029044">
    <property type="entry name" value="Nucleotide-diphossugar_trans"/>
</dbReference>
<reference evidence="4 5" key="1">
    <citation type="journal article" date="2011" name="Int. J. Syst. Evol. Microbiol.">
        <title>Description of Undibacterium oligocarboniphilum sp. nov., isolated from purified water, and Undibacterium pigrum strain CCUG 49012 as the type strain of Undibacterium parvum sp. nov., and emended descriptions of the genus Undibacterium and the species Undibacterium pigrum.</title>
        <authorList>
            <person name="Eder W."/>
            <person name="Wanner G."/>
            <person name="Ludwig W."/>
            <person name="Busse H.J."/>
            <person name="Ziemke-Kageler F."/>
            <person name="Lang E."/>
        </authorList>
    </citation>
    <scope>NUCLEOTIDE SEQUENCE [LARGE SCALE GENOMIC DNA]</scope>
    <source>
        <strain evidence="4 5">DSM 23061</strain>
    </source>
</reference>
<dbReference type="PANTHER" id="PTHR43584:SF8">
    <property type="entry name" value="N-ACETYLMURAMATE ALPHA-1-PHOSPHATE URIDYLYLTRANSFERASE"/>
    <property type="match status" value="1"/>
</dbReference>
<evidence type="ECO:0000313" key="4">
    <source>
        <dbReference type="EMBL" id="AZP12965.1"/>
    </source>
</evidence>
<evidence type="ECO:0000256" key="1">
    <source>
        <dbReference type="ARBA" id="ARBA00022679"/>
    </source>
</evidence>
<dbReference type="OrthoDB" id="9788272at2"/>
<proteinExistence type="predicted"/>
<dbReference type="GO" id="GO:0016779">
    <property type="term" value="F:nucleotidyltransferase activity"/>
    <property type="evidence" value="ECO:0007669"/>
    <property type="project" value="UniProtKB-KW"/>
</dbReference>
<dbReference type="Pfam" id="PF00483">
    <property type="entry name" value="NTP_transferase"/>
    <property type="match status" value="1"/>
</dbReference>
<keyword evidence="1 4" id="KW-0808">Transferase</keyword>
<evidence type="ECO:0000259" key="3">
    <source>
        <dbReference type="Pfam" id="PF00483"/>
    </source>
</evidence>
<dbReference type="InterPro" id="IPR005835">
    <property type="entry name" value="NTP_transferase_dom"/>
</dbReference>
<dbReference type="InterPro" id="IPR050065">
    <property type="entry name" value="GlmU-like"/>
</dbReference>
<keyword evidence="5" id="KW-1185">Reference proteome</keyword>
<gene>
    <name evidence="4" type="ORF">EJN92_13670</name>
</gene>
<dbReference type="PANTHER" id="PTHR43584">
    <property type="entry name" value="NUCLEOTIDYL TRANSFERASE"/>
    <property type="match status" value="1"/>
</dbReference>
<protein>
    <submittedName>
        <fullName evidence="4">Nucleotidyltransferase family protein</fullName>
    </submittedName>
</protein>
<dbReference type="SUPFAM" id="SSF53448">
    <property type="entry name" value="Nucleotide-diphospho-sugar transferases"/>
    <property type="match status" value="1"/>
</dbReference>
<evidence type="ECO:0000313" key="5">
    <source>
        <dbReference type="Proteomes" id="UP000275663"/>
    </source>
</evidence>
<dbReference type="CDD" id="cd06422">
    <property type="entry name" value="NTP_transferase_like_1"/>
    <property type="match status" value="1"/>
</dbReference>
<sequence length="250" mass="27303">MKAMLLAAGRGERMRPLTDTCPKPLLKVRGRPLIVWHILNLVKAGITEIIINHAHLGHMIEELLGDGSQFGAQLRYSAEALALETAGGIAQALPLLGDQPFIVVSSDIYIPHFNFSECLNTLEDNDMWGNPHPLDKRDVAWLYMVKNPSFHPEGDFALNLMGLSNQGKEGEPRLTFGNIGVYRPEMFAGIKAGEHAKLAPILRDYADRGQLGGELYSGVWHNVGTPEQLAALNAPLNGPLNKATTQGKPT</sequence>
<dbReference type="AlphaFoldDB" id="A0A3S9HLJ4"/>
<accession>A0A3S9HLJ4</accession>
<dbReference type="KEGG" id="upv:EJN92_13670"/>